<feature type="non-terminal residue" evidence="2">
    <location>
        <position position="1"/>
    </location>
</feature>
<organism evidence="2 3">
    <name type="scientific">Gigaspora margarita</name>
    <dbReference type="NCBI Taxonomy" id="4874"/>
    <lineage>
        <taxon>Eukaryota</taxon>
        <taxon>Fungi</taxon>
        <taxon>Fungi incertae sedis</taxon>
        <taxon>Mucoromycota</taxon>
        <taxon>Glomeromycotina</taxon>
        <taxon>Glomeromycetes</taxon>
        <taxon>Diversisporales</taxon>
        <taxon>Gigasporaceae</taxon>
        <taxon>Gigaspora</taxon>
    </lineage>
</organism>
<evidence type="ECO:0000313" key="2">
    <source>
        <dbReference type="EMBL" id="CAG8841965.1"/>
    </source>
</evidence>
<feature type="region of interest" description="Disordered" evidence="1">
    <location>
        <begin position="40"/>
        <end position="88"/>
    </location>
</feature>
<keyword evidence="3" id="KW-1185">Reference proteome</keyword>
<reference evidence="2 3" key="1">
    <citation type="submission" date="2021-06" db="EMBL/GenBank/DDBJ databases">
        <authorList>
            <person name="Kallberg Y."/>
            <person name="Tangrot J."/>
            <person name="Rosling A."/>
        </authorList>
    </citation>
    <scope>NUCLEOTIDE SEQUENCE [LARGE SCALE GENOMIC DNA]</scope>
    <source>
        <strain evidence="2 3">120-4 pot B 10/14</strain>
    </source>
</reference>
<feature type="compositionally biased region" description="Basic and acidic residues" evidence="1">
    <location>
        <begin position="40"/>
        <end position="58"/>
    </location>
</feature>
<gene>
    <name evidence="2" type="ORF">GMARGA_LOCUS35728</name>
</gene>
<evidence type="ECO:0000256" key="1">
    <source>
        <dbReference type="SAM" id="MobiDB-lite"/>
    </source>
</evidence>
<sequence length="88" mass="10190">KCRGCVEHTATKTTTGVINKKISDVTILVVNRKKKIYERNRIRSDYQESEKRKERGRSPDSTNNKHRPIDNVENQKYNMAKGREAGVD</sequence>
<accession>A0ABN7WVU4</accession>
<name>A0ABN7WVU4_GIGMA</name>
<protein>
    <submittedName>
        <fullName evidence="2">25625_t:CDS:1</fullName>
    </submittedName>
</protein>
<dbReference type="Proteomes" id="UP000789901">
    <property type="component" value="Unassembled WGS sequence"/>
</dbReference>
<proteinExistence type="predicted"/>
<comment type="caution">
    <text evidence="2">The sequence shown here is derived from an EMBL/GenBank/DDBJ whole genome shotgun (WGS) entry which is preliminary data.</text>
</comment>
<feature type="non-terminal residue" evidence="2">
    <location>
        <position position="88"/>
    </location>
</feature>
<dbReference type="EMBL" id="CAJVQB010067489">
    <property type="protein sequence ID" value="CAG8841965.1"/>
    <property type="molecule type" value="Genomic_DNA"/>
</dbReference>
<evidence type="ECO:0000313" key="3">
    <source>
        <dbReference type="Proteomes" id="UP000789901"/>
    </source>
</evidence>